<comment type="caution">
    <text evidence="1">The sequence shown here is derived from an EMBL/GenBank/DDBJ whole genome shotgun (WGS) entry which is preliminary data.</text>
</comment>
<proteinExistence type="predicted"/>
<name>A0A7W3NGD7_PRIAR</name>
<evidence type="ECO:0000313" key="1">
    <source>
        <dbReference type="EMBL" id="MBA9042524.1"/>
    </source>
</evidence>
<dbReference type="EMBL" id="JACJHT010000013">
    <property type="protein sequence ID" value="MBA9042524.1"/>
    <property type="molecule type" value="Genomic_DNA"/>
</dbReference>
<sequence>MDSKQLFLKELHTVVIKEYPEVGEQLRKPTEQLSWEEATNKNK</sequence>
<reference evidence="1" key="1">
    <citation type="submission" date="2020-08" db="EMBL/GenBank/DDBJ databases">
        <title>Functional genomics of gut bacteria from endangered species of beetles.</title>
        <authorList>
            <person name="Carlos-Shanley C."/>
        </authorList>
    </citation>
    <scope>NUCLEOTIDE SEQUENCE [LARGE SCALE GENOMIC DNA]</scope>
    <source>
        <strain evidence="1">S00060</strain>
    </source>
</reference>
<gene>
    <name evidence="1" type="ORF">HNP21_005659</name>
</gene>
<keyword evidence="2" id="KW-1185">Reference proteome</keyword>
<evidence type="ECO:0000313" key="2">
    <source>
        <dbReference type="Proteomes" id="UP000543174"/>
    </source>
</evidence>
<dbReference type="Proteomes" id="UP000543174">
    <property type="component" value="Unassembled WGS sequence"/>
</dbReference>
<dbReference type="RefSeq" id="WP_255256002.1">
    <property type="nucleotide sequence ID" value="NZ_JACJHT010000013.1"/>
</dbReference>
<accession>A0A7W3NGD7</accession>
<protein>
    <submittedName>
        <fullName evidence="1">Uncharacterized protein</fullName>
    </submittedName>
</protein>
<dbReference type="GeneID" id="77101011"/>
<organism evidence="1 2">
    <name type="scientific">Priestia aryabhattai</name>
    <name type="common">Bacillus aryabhattai</name>
    <dbReference type="NCBI Taxonomy" id="412384"/>
    <lineage>
        <taxon>Bacteria</taxon>
        <taxon>Bacillati</taxon>
        <taxon>Bacillota</taxon>
        <taxon>Bacilli</taxon>
        <taxon>Bacillales</taxon>
        <taxon>Bacillaceae</taxon>
        <taxon>Priestia</taxon>
    </lineage>
</organism>
<dbReference type="AlphaFoldDB" id="A0A7W3NGD7"/>